<organism evidence="4">
    <name type="scientific">Picea sitchensis</name>
    <name type="common">Sitka spruce</name>
    <name type="synonym">Pinus sitchensis</name>
    <dbReference type="NCBI Taxonomy" id="3332"/>
    <lineage>
        <taxon>Eukaryota</taxon>
        <taxon>Viridiplantae</taxon>
        <taxon>Streptophyta</taxon>
        <taxon>Embryophyta</taxon>
        <taxon>Tracheophyta</taxon>
        <taxon>Spermatophyta</taxon>
        <taxon>Pinopsida</taxon>
        <taxon>Pinidae</taxon>
        <taxon>Conifers I</taxon>
        <taxon>Pinales</taxon>
        <taxon>Pinaceae</taxon>
        <taxon>Picea</taxon>
    </lineage>
</organism>
<dbReference type="PANTHER" id="PTHR48051">
    <property type="match status" value="1"/>
</dbReference>
<keyword evidence="3" id="KW-0472">Membrane</keyword>
<evidence type="ECO:0000256" key="1">
    <source>
        <dbReference type="ARBA" id="ARBA00022614"/>
    </source>
</evidence>
<dbReference type="InterPro" id="IPR003591">
    <property type="entry name" value="Leu-rich_rpt_typical-subtyp"/>
</dbReference>
<dbReference type="EMBL" id="BT123278">
    <property type="protein sequence ID" value="ADE76607.1"/>
    <property type="molecule type" value="mRNA"/>
</dbReference>
<evidence type="ECO:0000256" key="3">
    <source>
        <dbReference type="SAM" id="Phobius"/>
    </source>
</evidence>
<keyword evidence="2" id="KW-0677">Repeat</keyword>
<dbReference type="Gene3D" id="3.80.10.10">
    <property type="entry name" value="Ribonuclease Inhibitor"/>
    <property type="match status" value="1"/>
</dbReference>
<evidence type="ECO:0008006" key="5">
    <source>
        <dbReference type="Google" id="ProtNLM"/>
    </source>
</evidence>
<keyword evidence="3" id="KW-1133">Transmembrane helix</keyword>
<dbReference type="AlphaFoldDB" id="D5AAN8"/>
<dbReference type="Pfam" id="PF13855">
    <property type="entry name" value="LRR_8"/>
    <property type="match status" value="1"/>
</dbReference>
<protein>
    <recommendedName>
        <fullName evidence="5">Leucine-rich repeat-containing N-terminal plant-type domain-containing protein</fullName>
    </recommendedName>
</protein>
<dbReference type="PANTHER" id="PTHR48051:SF1">
    <property type="entry name" value="RAS SUPPRESSOR PROTEIN 1"/>
    <property type="match status" value="1"/>
</dbReference>
<dbReference type="InterPro" id="IPR032675">
    <property type="entry name" value="LRR_dom_sf"/>
</dbReference>
<dbReference type="InterPro" id="IPR050216">
    <property type="entry name" value="LRR_domain-containing"/>
</dbReference>
<dbReference type="SMART" id="SM00369">
    <property type="entry name" value="LRR_TYP"/>
    <property type="match status" value="3"/>
</dbReference>
<dbReference type="OMA" id="CTIVDIP"/>
<feature type="transmembrane region" description="Helical" evidence="3">
    <location>
        <begin position="14"/>
        <end position="34"/>
    </location>
</feature>
<dbReference type="InterPro" id="IPR001611">
    <property type="entry name" value="Leu-rich_rpt"/>
</dbReference>
<dbReference type="PROSITE" id="PS51450">
    <property type="entry name" value="LRR"/>
    <property type="match status" value="1"/>
</dbReference>
<keyword evidence="1" id="KW-0433">Leucine-rich repeat</keyword>
<sequence length="205" mass="22995">MLSGFPTGSLLRGFYSYFCGSSCYSIYCIMGCCMSKRGTTRASRVARWRSTGIVGLRDSNLKCLPSEVLELERAVRMLDITHNKLGQRFVHLYTLEVYPTCTIVDIPLEIGSLVNIQRLILSENHLERLPITLGKLQSLKVLAIDDNRLTTLPDELGLLVRLERLSVSENSLRSLPETIGSLRNVILLRICHCRFAGLLTSSPLH</sequence>
<evidence type="ECO:0000256" key="2">
    <source>
        <dbReference type="ARBA" id="ARBA00022737"/>
    </source>
</evidence>
<dbReference type="GO" id="GO:0005737">
    <property type="term" value="C:cytoplasm"/>
    <property type="evidence" value="ECO:0007669"/>
    <property type="project" value="TreeGrafter"/>
</dbReference>
<name>D5AAN8_PICSI</name>
<keyword evidence="3" id="KW-0812">Transmembrane</keyword>
<accession>D5AAN8</accession>
<proteinExistence type="evidence at transcript level"/>
<reference evidence="4" key="1">
    <citation type="submission" date="2010-04" db="EMBL/GenBank/DDBJ databases">
        <authorList>
            <person name="Reid K.E."/>
            <person name="Liao N."/>
            <person name="Chan S."/>
            <person name="Docking R."/>
            <person name="Taylor G."/>
            <person name="Moore R."/>
            <person name="Mayo M."/>
            <person name="Munro S."/>
            <person name="King J."/>
            <person name="Yanchuk A."/>
            <person name="Holt R."/>
            <person name="Jones S."/>
            <person name="Marra M."/>
            <person name="Ritland C.E."/>
            <person name="Ritland K."/>
            <person name="Bohlmann J."/>
        </authorList>
    </citation>
    <scope>NUCLEOTIDE SEQUENCE</scope>
    <source>
        <tissue evidence="4">Bud</tissue>
    </source>
</reference>
<dbReference type="SMART" id="SM00364">
    <property type="entry name" value="LRR_BAC"/>
    <property type="match status" value="3"/>
</dbReference>
<dbReference type="SUPFAM" id="SSF52058">
    <property type="entry name" value="L domain-like"/>
    <property type="match status" value="1"/>
</dbReference>
<evidence type="ECO:0000313" key="4">
    <source>
        <dbReference type="EMBL" id="ADE76607.1"/>
    </source>
</evidence>